<reference evidence="3 4" key="1">
    <citation type="submission" date="2013-10" db="EMBL/GenBank/DDBJ databases">
        <title>The Genome Sequence of Acinetobacter brisouii CIP 110357.</title>
        <authorList>
            <consortium name="The Broad Institute Genomics Platform"/>
            <consortium name="The Broad Institute Genome Sequencing Center for Infectious Disease"/>
            <person name="Cerqueira G."/>
            <person name="Feldgarden M."/>
            <person name="Courvalin P."/>
            <person name="Grillot-Courvalin C."/>
            <person name="Clermont D."/>
            <person name="Rocha E."/>
            <person name="Yoon E.-J."/>
            <person name="Nemec A."/>
            <person name="Young S.K."/>
            <person name="Zeng Q."/>
            <person name="Gargeya S."/>
            <person name="Fitzgerald M."/>
            <person name="Abouelleil A."/>
            <person name="Alvarado L."/>
            <person name="Berlin A.M."/>
            <person name="Chapman S.B."/>
            <person name="Gainer-Dewar J."/>
            <person name="Goldberg J."/>
            <person name="Gnerre S."/>
            <person name="Griggs A."/>
            <person name="Gujja S."/>
            <person name="Hansen M."/>
            <person name="Howarth C."/>
            <person name="Imamovic A."/>
            <person name="Ireland A."/>
            <person name="Larimer J."/>
            <person name="McCowan C."/>
            <person name="Murphy C."/>
            <person name="Pearson M."/>
            <person name="Poon T.W."/>
            <person name="Priest M."/>
            <person name="Roberts A."/>
            <person name="Saif S."/>
            <person name="Shea T."/>
            <person name="Sykes S."/>
            <person name="Wortman J."/>
            <person name="Nusbaum C."/>
            <person name="Birren B."/>
        </authorList>
    </citation>
    <scope>NUCLEOTIDE SEQUENCE [LARGE SCALE GENOMIC DNA]</scope>
    <source>
        <strain evidence="3 4">CIP 110357</strain>
    </source>
</reference>
<dbReference type="AlphaFoldDB" id="V2U871"/>
<evidence type="ECO:0000313" key="3">
    <source>
        <dbReference type="EMBL" id="ESK50563.1"/>
    </source>
</evidence>
<dbReference type="GO" id="GO:0003700">
    <property type="term" value="F:DNA-binding transcription factor activity"/>
    <property type="evidence" value="ECO:0007669"/>
    <property type="project" value="InterPro"/>
</dbReference>
<sequence>MFFSIGELAKKSKISADTIRFYEKKQLIMPPKRANNNYRYYDDQALQQLIFIRHCRELGMSLKEIQEMNELMLHPQDNCAVVDTLVEAHLGHIQDKIQQLQKFSQQLQQLRQSCNSQACIQDCNIVKTLHQLDAE</sequence>
<dbReference type="PANTHER" id="PTHR30204:SF92">
    <property type="entry name" value="HTH-TYPE TRANSCRIPTIONAL REGULATOR ZNTR"/>
    <property type="match status" value="1"/>
</dbReference>
<name>V2U871_9GAMM</name>
<gene>
    <name evidence="3" type="ORF">P255_02546</name>
</gene>
<proteinExistence type="predicted"/>
<dbReference type="InterPro" id="IPR000551">
    <property type="entry name" value="MerR-type_HTH_dom"/>
</dbReference>
<dbReference type="Proteomes" id="UP000018418">
    <property type="component" value="Unassembled WGS sequence"/>
</dbReference>
<dbReference type="PRINTS" id="PR00040">
    <property type="entry name" value="HTHMERR"/>
</dbReference>
<feature type="domain" description="HTH merR-type" evidence="2">
    <location>
        <begin position="1"/>
        <end position="71"/>
    </location>
</feature>
<dbReference type="GO" id="GO:0003677">
    <property type="term" value="F:DNA binding"/>
    <property type="evidence" value="ECO:0007669"/>
    <property type="project" value="UniProtKB-KW"/>
</dbReference>
<evidence type="ECO:0000313" key="4">
    <source>
        <dbReference type="Proteomes" id="UP000018418"/>
    </source>
</evidence>
<dbReference type="RefSeq" id="WP_004902793.1">
    <property type="nucleotide sequence ID" value="NZ_BBTI01000005.1"/>
</dbReference>
<dbReference type="EMBL" id="AYEU01000007">
    <property type="protein sequence ID" value="ESK50563.1"/>
    <property type="molecule type" value="Genomic_DNA"/>
</dbReference>
<evidence type="ECO:0000256" key="1">
    <source>
        <dbReference type="ARBA" id="ARBA00023125"/>
    </source>
</evidence>
<evidence type="ECO:0000259" key="2">
    <source>
        <dbReference type="PROSITE" id="PS50937"/>
    </source>
</evidence>
<dbReference type="PATRIC" id="fig|1341683.3.peg.2518"/>
<dbReference type="HOGENOM" id="CLU_060077_2_0_6"/>
<dbReference type="InterPro" id="IPR047057">
    <property type="entry name" value="MerR_fam"/>
</dbReference>
<dbReference type="PROSITE" id="PS50937">
    <property type="entry name" value="HTH_MERR_2"/>
    <property type="match status" value="1"/>
</dbReference>
<dbReference type="SUPFAM" id="SSF46955">
    <property type="entry name" value="Putative DNA-binding domain"/>
    <property type="match status" value="1"/>
</dbReference>
<dbReference type="SMART" id="SM00422">
    <property type="entry name" value="HTH_MERR"/>
    <property type="match status" value="1"/>
</dbReference>
<dbReference type="Gene3D" id="1.10.1660.10">
    <property type="match status" value="1"/>
</dbReference>
<dbReference type="Pfam" id="PF13411">
    <property type="entry name" value="MerR_1"/>
    <property type="match status" value="1"/>
</dbReference>
<comment type="caution">
    <text evidence="3">The sequence shown here is derived from an EMBL/GenBank/DDBJ whole genome shotgun (WGS) entry which is preliminary data.</text>
</comment>
<protein>
    <submittedName>
        <fullName evidence="3">Cd(II)/Pb(II)-responsive transcriptional regulator</fullName>
    </submittedName>
</protein>
<dbReference type="OrthoDB" id="9808480at2"/>
<keyword evidence="1" id="KW-0238">DNA-binding</keyword>
<keyword evidence="4" id="KW-1185">Reference proteome</keyword>
<dbReference type="PANTHER" id="PTHR30204">
    <property type="entry name" value="REDOX-CYCLING DRUG-SENSING TRANSCRIPTIONAL ACTIVATOR SOXR"/>
    <property type="match status" value="1"/>
</dbReference>
<dbReference type="STRING" id="396323.VH98_04230"/>
<dbReference type="InterPro" id="IPR009061">
    <property type="entry name" value="DNA-bd_dom_put_sf"/>
</dbReference>
<organism evidence="3 4">
    <name type="scientific">Acinetobacter brisouii CIP 110357</name>
    <dbReference type="NCBI Taxonomy" id="1341683"/>
    <lineage>
        <taxon>Bacteria</taxon>
        <taxon>Pseudomonadati</taxon>
        <taxon>Pseudomonadota</taxon>
        <taxon>Gammaproteobacteria</taxon>
        <taxon>Moraxellales</taxon>
        <taxon>Moraxellaceae</taxon>
        <taxon>Acinetobacter</taxon>
    </lineage>
</organism>
<accession>V2U871</accession>